<dbReference type="InterPro" id="IPR016024">
    <property type="entry name" value="ARM-type_fold"/>
</dbReference>
<dbReference type="Gene3D" id="1.25.10.10">
    <property type="entry name" value="Leucine-rich Repeat Variant"/>
    <property type="match status" value="1"/>
</dbReference>
<evidence type="ECO:0000256" key="2">
    <source>
        <dbReference type="ARBA" id="ARBA00023242"/>
    </source>
</evidence>
<evidence type="ECO:0000259" key="4">
    <source>
        <dbReference type="Pfam" id="PF25458"/>
    </source>
</evidence>
<evidence type="ECO:0000313" key="5">
    <source>
        <dbReference type="Proteomes" id="UP000887577"/>
    </source>
</evidence>
<dbReference type="InterPro" id="IPR057412">
    <property type="entry name" value="INTS4_C"/>
</dbReference>
<dbReference type="InterPro" id="IPR011989">
    <property type="entry name" value="ARM-like"/>
</dbReference>
<dbReference type="PANTHER" id="PTHR20938:SF0">
    <property type="entry name" value="INTEGRATOR COMPLEX SUBUNIT 4"/>
    <property type="match status" value="1"/>
</dbReference>
<organism evidence="5 6">
    <name type="scientific">Panagrolaimus superbus</name>
    <dbReference type="NCBI Taxonomy" id="310955"/>
    <lineage>
        <taxon>Eukaryota</taxon>
        <taxon>Metazoa</taxon>
        <taxon>Ecdysozoa</taxon>
        <taxon>Nematoda</taxon>
        <taxon>Chromadorea</taxon>
        <taxon>Rhabditida</taxon>
        <taxon>Tylenchina</taxon>
        <taxon>Panagrolaimomorpha</taxon>
        <taxon>Panagrolaimoidea</taxon>
        <taxon>Panagrolaimidae</taxon>
        <taxon>Panagrolaimus</taxon>
    </lineage>
</organism>
<keyword evidence="5" id="KW-1185">Reference proteome</keyword>
<protein>
    <submittedName>
        <fullName evidence="6">Condensin complex subunit 1 C-terminal domain-containing protein</fullName>
    </submittedName>
</protein>
<evidence type="ECO:0000259" key="3">
    <source>
        <dbReference type="Pfam" id="PF12717"/>
    </source>
</evidence>
<dbReference type="Pfam" id="PF12717">
    <property type="entry name" value="Cnd1"/>
    <property type="match status" value="1"/>
</dbReference>
<sequence length="969" mass="110007">MNIGAFKRETKSEALSAGTVTRKRLKPEWKEEPKHEVTSVNAVIEELCKSIIENDITKFHVTLSRFNSVYIYRLRKTEAADTIKALTDAIANGTTFLQNGQYGDDLIYLLKTIFESYNVPDFVAESTFYLLNDKADNFYVTGSLFSLGEALLNLNKIKPAVCYKASEFAKQCLVKYNDNSRVLAIQFLISFLHKANDDVNKNDLCLFILEYCYDRNSKIRRFAVEGIEKYFRHEKRAPFHSYVRFTKSCQDTDKFVRLSSLRIVRMFADFFPNEIVKEDRRFPLRLGDDAFTTVCHAMNDLDVDIRSEAAKLLGTFDDVAESFLFQTLDKKLMKNMKRLSDGRVASGASSEWSTGKKLGEDMPIEGNEEEGQSMIPTGACGAFVTALEDEFKAVRQPAVYSLGKLATKRPVFANACIDHLADMFNDEIAAVRIDAIRALTPLVNFGVLQSEQLKTLLTGLDDASQDSRIALLELLSRSNFIQTDCIKDLLSRLISSLHRFPRDQHFIFKCVSSIGARHSHLLADIVAEVYRLHPFLARVEESINDQFYLVKLILILNGAAKSDSICSLLPDYVKMNYRFVRLTMPDLVPCIKAFDHKLSSSNEMKPLIIPSHSVNKIIGKEFSRLLNIQQTEDIIYRQKLYQKFLEDIKFFLKVEAEYAYSSNFLHALATVLFLMDKIMNSVKNDTLPSFLDIQETLEKIYFIEHECNGIPKDILIFLLECSTNLNVIYAGIRTLVDAKGFSAISMLNDELRRVQKKLIELDAEPTQQLGNLLRFLIDPTKISDGPIILKSVAKNNMVINDKVICEFDKITIKSVKIVEPTEVKKFTMMIGLPTGVPVICILSNFTPEDIPKFRIKVKYPDDTSAYFLPPRSDFCQISDTQWSLHTHVLVVVREGIAAVTMAQFTFGIFFPRVQCSSVHFYDRCFGFIPSSSTSANTNGQFLALPDTDDLLKKASICVKTEPMQLKKVS</sequence>
<comment type="subcellular location">
    <subcellularLocation>
        <location evidence="1">Nucleus</location>
    </subcellularLocation>
</comment>
<dbReference type="PANTHER" id="PTHR20938">
    <property type="entry name" value="INTEGRATOR COMPLEX SUBUNIT 4"/>
    <property type="match status" value="1"/>
</dbReference>
<feature type="domain" description="Condensin complex subunit 1 C-terminal" evidence="3">
    <location>
        <begin position="385"/>
        <end position="497"/>
    </location>
</feature>
<dbReference type="Proteomes" id="UP000887577">
    <property type="component" value="Unplaced"/>
</dbReference>
<dbReference type="InterPro" id="IPR032682">
    <property type="entry name" value="Cnd1_C"/>
</dbReference>
<accession>A0A914YAV8</accession>
<feature type="domain" description="Integrator complex subunit 4/Protein SIEL C-terminal Ig-like" evidence="4">
    <location>
        <begin position="825"/>
        <end position="890"/>
    </location>
</feature>
<dbReference type="WBParaSite" id="PSU_v2.g16425.t1">
    <property type="protein sequence ID" value="PSU_v2.g16425.t1"/>
    <property type="gene ID" value="PSU_v2.g16425"/>
</dbReference>
<reference evidence="6" key="1">
    <citation type="submission" date="2022-11" db="UniProtKB">
        <authorList>
            <consortium name="WormBaseParasite"/>
        </authorList>
    </citation>
    <scope>IDENTIFICATION</scope>
</reference>
<dbReference type="Pfam" id="PF25458">
    <property type="entry name" value="INTS4_C"/>
    <property type="match status" value="1"/>
</dbReference>
<proteinExistence type="predicted"/>
<evidence type="ECO:0000256" key="1">
    <source>
        <dbReference type="ARBA" id="ARBA00004123"/>
    </source>
</evidence>
<name>A0A914YAV8_9BILA</name>
<dbReference type="GO" id="GO:0016180">
    <property type="term" value="P:snRNA processing"/>
    <property type="evidence" value="ECO:0007669"/>
    <property type="project" value="TreeGrafter"/>
</dbReference>
<dbReference type="AlphaFoldDB" id="A0A914YAV8"/>
<evidence type="ECO:0000313" key="6">
    <source>
        <dbReference type="WBParaSite" id="PSU_v2.g16425.t1"/>
    </source>
</evidence>
<keyword evidence="2" id="KW-0539">Nucleus</keyword>
<dbReference type="SUPFAM" id="SSF48371">
    <property type="entry name" value="ARM repeat"/>
    <property type="match status" value="1"/>
</dbReference>
<dbReference type="GO" id="GO:0032039">
    <property type="term" value="C:integrator complex"/>
    <property type="evidence" value="ECO:0007669"/>
    <property type="project" value="TreeGrafter"/>
</dbReference>